<evidence type="ECO:0000313" key="2">
    <source>
        <dbReference type="EMBL" id="CAE7408860.1"/>
    </source>
</evidence>
<reference evidence="2" key="1">
    <citation type="submission" date="2021-02" db="EMBL/GenBank/DDBJ databases">
        <authorList>
            <person name="Dougan E. K."/>
            <person name="Rhodes N."/>
            <person name="Thang M."/>
            <person name="Chan C."/>
        </authorList>
    </citation>
    <scope>NUCLEOTIDE SEQUENCE</scope>
</reference>
<dbReference type="EMBL" id="CAJNDS010002280">
    <property type="protein sequence ID" value="CAE7408860.1"/>
    <property type="molecule type" value="Genomic_DNA"/>
</dbReference>
<sequence length="1218" mass="136326">MDCSLCAANTWHARPWTTYTTTSTSSQIDYALLRLADANHCVKQARPLHQFPVAADRHVNHHPIQVELPLLPAAHRFHQRQQAKPQFDLQALQYAVGTSSPAAETLREAISARIQACPASLDLNLMHRRVNDILLDETCKHFPLEPRADNRISANPQFRASAKETWRLHAMLQRPGPATLRDIWSRWRLVAAFFRASKALRKQSLQLKKAFLNDQLLQAEQAAAKGDHRNLFLIARRLGPRPCKDVCRLKGEDGHVLNGPEEMQAILKYSKATFAALPDNIPMQPSTGALDIKADDLEHELAHLHLRKAVPQGTAPNACWKLCARAVSRCIGPCLQRHFAANSTAKLEGELQDAQIIIFPNLLTQLGEVVETQPSEFMNILFKSKLFKEVKRTTDFANALGALVQSLIQHNIPSDIINAVQQLHRGAKYICRTSSAEGQELIRRRGLLWLQKALTLFADDFCSCWVIDSVSALHKALEDLAMLLEVLALFKLHVNLKKTALLLSIKAKAAKKLLDKLLIHKAGSTFLEVRVNDDDQLIKVQESHVYLGTVLAYRRRQDLNISHRISSAQSRYQQIRKVLNGRGPLAARWRVRLWSACIQPCLLYSVEVVGCTLSGLQRLRALATRHLRAILRQPAHLSHVTNAAIWATANLRPVEQSIRARMCSLLEKRRPLLSLHGPDIVCNEQVIQQLQRLIEGLDTHIRRLASHEVARIAQGVDAPGQDEKVPCPHCELQLATSHALTIHLSLKHPERVGPAAAQVTKFCAPQHAIGGMPTCRLCERSFTKWRQLKLHIESGACPTLGGSSFKLSPQTADYACIARDASEKPPPAHLQASRTETVPMDSDQPLVLRQSFHKQLNSWENLLSCRETRTPFSAQSFTNCVWLLLSVGRVCATKTMATSQSGLESDIFQYCMPSGQEATASPAPPAQTSKRQRPNPQANFRGSHQPFGPSSQQAPLPAAPIQDPALRLMGKLLLKHEEALAMQRREKNFVLFFRQDQHSLLPNLMKVSRDWNQRRDAGDQSLTSPLRTVLLGCLFKELLARLQQVVATDPGREALKKSKWIDEQGAWNYLRWSAKEKRLVVDESREPLGHAEAARVLNNLHSLMKGSIIQKFGSTKALWKLEDQGYQQATFYLEIALRGKEAEEVHMYYSTLCGSAITNLAGFSMKVDDMPQQALAKQLAAITYTRGPTRISGVSHVTTRPALRYPLTVGPHSDPRFA</sequence>
<organism evidence="2 3">
    <name type="scientific">Symbiodinium natans</name>
    <dbReference type="NCBI Taxonomy" id="878477"/>
    <lineage>
        <taxon>Eukaryota</taxon>
        <taxon>Sar</taxon>
        <taxon>Alveolata</taxon>
        <taxon>Dinophyceae</taxon>
        <taxon>Suessiales</taxon>
        <taxon>Symbiodiniaceae</taxon>
        <taxon>Symbiodinium</taxon>
    </lineage>
</organism>
<evidence type="ECO:0000313" key="3">
    <source>
        <dbReference type="Proteomes" id="UP000604046"/>
    </source>
</evidence>
<dbReference type="Proteomes" id="UP000604046">
    <property type="component" value="Unassembled WGS sequence"/>
</dbReference>
<feature type="compositionally biased region" description="Low complexity" evidence="1">
    <location>
        <begin position="949"/>
        <end position="958"/>
    </location>
</feature>
<dbReference type="AlphaFoldDB" id="A0A812QX77"/>
<gene>
    <name evidence="2" type="ORF">SNAT2548_LOCUS22236</name>
</gene>
<dbReference type="Gene3D" id="3.30.160.60">
    <property type="entry name" value="Classic Zinc Finger"/>
    <property type="match status" value="1"/>
</dbReference>
<proteinExistence type="predicted"/>
<keyword evidence="3" id="KW-1185">Reference proteome</keyword>
<accession>A0A812QX77</accession>
<evidence type="ECO:0008006" key="4">
    <source>
        <dbReference type="Google" id="ProtNLM"/>
    </source>
</evidence>
<feature type="compositionally biased region" description="Low complexity" evidence="1">
    <location>
        <begin position="918"/>
        <end position="929"/>
    </location>
</feature>
<dbReference type="OrthoDB" id="429613at2759"/>
<feature type="region of interest" description="Disordered" evidence="1">
    <location>
        <begin position="915"/>
        <end position="958"/>
    </location>
</feature>
<name>A0A812QX77_9DINO</name>
<protein>
    <recommendedName>
        <fullName evidence="4">C2H2-type domain-containing protein</fullName>
    </recommendedName>
</protein>
<evidence type="ECO:0000256" key="1">
    <source>
        <dbReference type="SAM" id="MobiDB-lite"/>
    </source>
</evidence>
<comment type="caution">
    <text evidence="2">The sequence shown here is derived from an EMBL/GenBank/DDBJ whole genome shotgun (WGS) entry which is preliminary data.</text>
</comment>